<keyword evidence="3" id="KW-0804">Transcription</keyword>
<feature type="domain" description="Response regulatory" evidence="5">
    <location>
        <begin position="4"/>
        <end position="120"/>
    </location>
</feature>
<dbReference type="SUPFAM" id="SSF52172">
    <property type="entry name" value="CheY-like"/>
    <property type="match status" value="1"/>
</dbReference>
<dbReference type="InterPro" id="IPR001789">
    <property type="entry name" value="Sig_transdc_resp-reg_receiver"/>
</dbReference>
<keyword evidence="1" id="KW-0805">Transcription regulation</keyword>
<dbReference type="SMART" id="SM00448">
    <property type="entry name" value="REC"/>
    <property type="match status" value="1"/>
</dbReference>
<evidence type="ECO:0000256" key="3">
    <source>
        <dbReference type="ARBA" id="ARBA00023163"/>
    </source>
</evidence>
<dbReference type="Pfam" id="PF00072">
    <property type="entry name" value="Response_reg"/>
    <property type="match status" value="1"/>
</dbReference>
<dbReference type="GO" id="GO:0032993">
    <property type="term" value="C:protein-DNA complex"/>
    <property type="evidence" value="ECO:0007669"/>
    <property type="project" value="TreeGrafter"/>
</dbReference>
<dbReference type="EMBL" id="AF022186">
    <property type="protein sequence ID" value="AAF12972.1"/>
    <property type="molecule type" value="Genomic_DNA"/>
</dbReference>
<protein>
    <recommendedName>
        <fullName evidence="5">Response regulatory domain-containing protein</fullName>
    </recommendedName>
</protein>
<accession>Q9TLZ5</accession>
<reference evidence="6" key="1">
    <citation type="submission" date="1999-11" db="EMBL/GenBank/DDBJ databases">
        <authorList>
            <person name="Gloeckner G."/>
            <person name="Rosenthal A."/>
            <person name="Valentin K."/>
        </authorList>
    </citation>
    <scope>NUCLEOTIDE SEQUENCE</scope>
    <source>
        <strain evidence="6">RK1</strain>
    </source>
</reference>
<organism evidence="6">
    <name type="scientific">Cyanidium caldarium</name>
    <name type="common">Red alga</name>
    <dbReference type="NCBI Taxonomy" id="2771"/>
    <lineage>
        <taxon>Eukaryota</taxon>
        <taxon>Rhodophyta</taxon>
        <taxon>Bangiophyceae</taxon>
        <taxon>Cyanidiales</taxon>
        <taxon>Cyanidiaceae</taxon>
        <taxon>Cyanidium</taxon>
    </lineage>
</organism>
<dbReference type="SUPFAM" id="SSF46894">
    <property type="entry name" value="C-terminal effector domain of the bipartite response regulators"/>
    <property type="match status" value="1"/>
</dbReference>
<dbReference type="PROSITE" id="PS50110">
    <property type="entry name" value="RESPONSE_REGULATORY"/>
    <property type="match status" value="1"/>
</dbReference>
<dbReference type="Gene3D" id="3.40.50.2300">
    <property type="match status" value="1"/>
</dbReference>
<evidence type="ECO:0000259" key="5">
    <source>
        <dbReference type="PROSITE" id="PS50110"/>
    </source>
</evidence>
<evidence type="ECO:0000256" key="1">
    <source>
        <dbReference type="ARBA" id="ARBA00023015"/>
    </source>
</evidence>
<dbReference type="SMART" id="SM00421">
    <property type="entry name" value="HTH_LUXR"/>
    <property type="match status" value="1"/>
</dbReference>
<dbReference type="Pfam" id="PF00196">
    <property type="entry name" value="GerE"/>
    <property type="match status" value="1"/>
</dbReference>
<dbReference type="AlphaFoldDB" id="Q9TLZ5"/>
<keyword evidence="2" id="KW-0238">DNA-binding</keyword>
<keyword evidence="6" id="KW-0150">Chloroplast</keyword>
<dbReference type="InterPro" id="IPR016032">
    <property type="entry name" value="Sig_transdc_resp-reg_C-effctor"/>
</dbReference>
<name>Q9TLZ5_CYACA</name>
<keyword evidence="6" id="KW-0934">Plastid</keyword>
<dbReference type="InterPro" id="IPR011006">
    <property type="entry name" value="CheY-like_superfamily"/>
</dbReference>
<sequence>MIFKILVIDDENIVCDAIYSYLVEKGFQVSTCQNAWQAISILTREFFHLIILDIMMPQIDGYQFISLLRIKRPNLELPLILLTAKALTLDRIRGYETGCSIYLSKPFDPDELIAIINNLIKRHYKLKRPKKSYKLLKKQNVGIKPIKLTEKEQCILNLIAQGVVNKKIKKLTFIGARYVENYVSKMLKKSQSNNRSELVIKSIKNKIVI</sequence>
<evidence type="ECO:0000313" key="6">
    <source>
        <dbReference type="EMBL" id="AAF12972.1"/>
    </source>
</evidence>
<dbReference type="GO" id="GO:0000976">
    <property type="term" value="F:transcription cis-regulatory region binding"/>
    <property type="evidence" value="ECO:0007669"/>
    <property type="project" value="TreeGrafter"/>
</dbReference>
<dbReference type="GO" id="GO:0000156">
    <property type="term" value="F:phosphorelay response regulator activity"/>
    <property type="evidence" value="ECO:0007669"/>
    <property type="project" value="TreeGrafter"/>
</dbReference>
<dbReference type="PANTHER" id="PTHR48111:SF67">
    <property type="entry name" value="TRANSCRIPTIONAL REGULATORY PROTEIN TCTD"/>
    <property type="match status" value="1"/>
</dbReference>
<proteinExistence type="predicted"/>
<dbReference type="GeneID" id="800287"/>
<dbReference type="Gene3D" id="1.10.10.10">
    <property type="entry name" value="Winged helix-like DNA-binding domain superfamily/Winged helix DNA-binding domain"/>
    <property type="match status" value="1"/>
</dbReference>
<geneLocation type="chloroplast" evidence="6"/>
<evidence type="ECO:0000256" key="4">
    <source>
        <dbReference type="PROSITE-ProRule" id="PRU00169"/>
    </source>
</evidence>
<dbReference type="InterPro" id="IPR039420">
    <property type="entry name" value="WalR-like"/>
</dbReference>
<dbReference type="PANTHER" id="PTHR48111">
    <property type="entry name" value="REGULATOR OF RPOS"/>
    <property type="match status" value="1"/>
</dbReference>
<keyword evidence="4" id="KW-0597">Phosphoprotein</keyword>
<dbReference type="GO" id="GO:0006355">
    <property type="term" value="P:regulation of DNA-templated transcription"/>
    <property type="evidence" value="ECO:0007669"/>
    <property type="project" value="InterPro"/>
</dbReference>
<feature type="modified residue" description="4-aspartylphosphate" evidence="4">
    <location>
        <position position="53"/>
    </location>
</feature>
<dbReference type="InterPro" id="IPR036388">
    <property type="entry name" value="WH-like_DNA-bd_sf"/>
</dbReference>
<evidence type="ECO:0000256" key="2">
    <source>
        <dbReference type="ARBA" id="ARBA00023125"/>
    </source>
</evidence>
<dbReference type="GO" id="GO:0005829">
    <property type="term" value="C:cytosol"/>
    <property type="evidence" value="ECO:0007669"/>
    <property type="project" value="TreeGrafter"/>
</dbReference>
<dbReference type="InterPro" id="IPR000792">
    <property type="entry name" value="Tscrpt_reg_LuxR_C"/>
</dbReference>
<reference evidence="6" key="2">
    <citation type="journal article" date="2000" name="J. Mol. Evol.">
        <title>The structure and gene repertoire of an ancient red algal plastid genome.</title>
        <authorList>
            <person name="Glockner G."/>
            <person name="Rosenthal A."/>
            <person name="Valentin K."/>
        </authorList>
    </citation>
    <scope>NUCLEOTIDE SEQUENCE</scope>
    <source>
        <strain evidence="6">RK1</strain>
    </source>
</reference>
<dbReference type="RefSeq" id="NP_045122.1">
    <property type="nucleotide sequence ID" value="NC_001840.1"/>
</dbReference>
<gene>
    <name evidence="6" type="primary">ompR</name>
</gene>